<dbReference type="AlphaFoldDB" id="A0A1I0SMM1"/>
<evidence type="ECO:0000256" key="2">
    <source>
        <dbReference type="ARBA" id="ARBA00022723"/>
    </source>
</evidence>
<keyword evidence="7" id="KW-0223">Dioxygenase</keyword>
<evidence type="ECO:0000256" key="4">
    <source>
        <dbReference type="ARBA" id="ARBA00023014"/>
    </source>
</evidence>
<feature type="compositionally biased region" description="Basic and acidic residues" evidence="5">
    <location>
        <begin position="1"/>
        <end position="15"/>
    </location>
</feature>
<dbReference type="GO" id="GO:0004497">
    <property type="term" value="F:monooxygenase activity"/>
    <property type="evidence" value="ECO:0007669"/>
    <property type="project" value="UniProtKB-ARBA"/>
</dbReference>
<dbReference type="SUPFAM" id="SSF50022">
    <property type="entry name" value="ISP domain"/>
    <property type="match status" value="1"/>
</dbReference>
<dbReference type="GO" id="GO:0046872">
    <property type="term" value="F:metal ion binding"/>
    <property type="evidence" value="ECO:0007669"/>
    <property type="project" value="UniProtKB-KW"/>
</dbReference>
<accession>A0A1I0SMM1</accession>
<evidence type="ECO:0000259" key="6">
    <source>
        <dbReference type="PROSITE" id="PS51296"/>
    </source>
</evidence>
<protein>
    <submittedName>
        <fullName evidence="7">Ferredoxin subunit of nitrite reductase or a ring-hydroxylating dioxygenase</fullName>
    </submittedName>
</protein>
<keyword evidence="7" id="KW-0560">Oxidoreductase</keyword>
<dbReference type="Pfam" id="PF00355">
    <property type="entry name" value="Rieske"/>
    <property type="match status" value="1"/>
</dbReference>
<keyword evidence="4" id="KW-0411">Iron-sulfur</keyword>
<feature type="region of interest" description="Disordered" evidence="5">
    <location>
        <begin position="1"/>
        <end position="27"/>
    </location>
</feature>
<name>A0A1I0SMM1_9NOCA</name>
<reference evidence="7 8" key="1">
    <citation type="submission" date="2016-10" db="EMBL/GenBank/DDBJ databases">
        <authorList>
            <person name="de Groot N.N."/>
        </authorList>
    </citation>
    <scope>NUCLEOTIDE SEQUENCE [LARGE SCALE GENOMIC DNA]</scope>
    <source>
        <strain evidence="7 8">DSM 44908</strain>
    </source>
</reference>
<keyword evidence="2" id="KW-0479">Metal-binding</keyword>
<dbReference type="InterPro" id="IPR036922">
    <property type="entry name" value="Rieske_2Fe-2S_sf"/>
</dbReference>
<dbReference type="PROSITE" id="PS51296">
    <property type="entry name" value="RIESKE"/>
    <property type="match status" value="1"/>
</dbReference>
<dbReference type="Gene3D" id="2.102.10.10">
    <property type="entry name" value="Rieske [2Fe-2S] iron-sulphur domain"/>
    <property type="match status" value="1"/>
</dbReference>
<dbReference type="InterPro" id="IPR017941">
    <property type="entry name" value="Rieske_2Fe-2S"/>
</dbReference>
<keyword evidence="1" id="KW-0001">2Fe-2S</keyword>
<proteinExistence type="predicted"/>
<evidence type="ECO:0000313" key="7">
    <source>
        <dbReference type="EMBL" id="SFA40006.1"/>
    </source>
</evidence>
<dbReference type="GO" id="GO:0016705">
    <property type="term" value="F:oxidoreductase activity, acting on paired donors, with incorporation or reduction of molecular oxygen"/>
    <property type="evidence" value="ECO:0007669"/>
    <property type="project" value="UniProtKB-ARBA"/>
</dbReference>
<dbReference type="Proteomes" id="UP000182054">
    <property type="component" value="Unassembled WGS sequence"/>
</dbReference>
<dbReference type="CDD" id="cd03467">
    <property type="entry name" value="Rieske"/>
    <property type="match status" value="1"/>
</dbReference>
<dbReference type="GeneID" id="85484463"/>
<organism evidence="7 8">
    <name type="scientific">Rhodococcoides kroppenstedtii</name>
    <dbReference type="NCBI Taxonomy" id="293050"/>
    <lineage>
        <taxon>Bacteria</taxon>
        <taxon>Bacillati</taxon>
        <taxon>Actinomycetota</taxon>
        <taxon>Actinomycetes</taxon>
        <taxon>Mycobacteriales</taxon>
        <taxon>Nocardiaceae</taxon>
        <taxon>Rhodococcoides</taxon>
    </lineage>
</organism>
<gene>
    <name evidence="7" type="ORF">SAMN05444374_101407</name>
</gene>
<sequence>MSEERRGPDRDDAVSADRSGVLPPVLPADPIRARGRRLVEVSRLGDRRVVEVRTEDGVDLAVGMLPDGTPFAVGNVCRHQLAKLGRGRVTDRGCLECPWHRAEYDVRTGKMVTGPQGMIFGFPPYSAAVRAIGSLVPLSTRRVSLLDGWICLVDG</sequence>
<feature type="domain" description="Rieske" evidence="6">
    <location>
        <begin position="36"/>
        <end position="116"/>
    </location>
</feature>
<keyword evidence="3" id="KW-0408">Iron</keyword>
<dbReference type="GO" id="GO:0051213">
    <property type="term" value="F:dioxygenase activity"/>
    <property type="evidence" value="ECO:0007669"/>
    <property type="project" value="UniProtKB-KW"/>
</dbReference>
<dbReference type="RefSeq" id="WP_068365971.1">
    <property type="nucleotide sequence ID" value="NZ_FOJN01000001.1"/>
</dbReference>
<evidence type="ECO:0000256" key="1">
    <source>
        <dbReference type="ARBA" id="ARBA00022714"/>
    </source>
</evidence>
<dbReference type="EMBL" id="FOJN01000001">
    <property type="protein sequence ID" value="SFA40006.1"/>
    <property type="molecule type" value="Genomic_DNA"/>
</dbReference>
<evidence type="ECO:0000256" key="3">
    <source>
        <dbReference type="ARBA" id="ARBA00023004"/>
    </source>
</evidence>
<evidence type="ECO:0000256" key="5">
    <source>
        <dbReference type="SAM" id="MobiDB-lite"/>
    </source>
</evidence>
<evidence type="ECO:0000313" key="8">
    <source>
        <dbReference type="Proteomes" id="UP000182054"/>
    </source>
</evidence>
<dbReference type="GO" id="GO:0051537">
    <property type="term" value="F:2 iron, 2 sulfur cluster binding"/>
    <property type="evidence" value="ECO:0007669"/>
    <property type="project" value="UniProtKB-KW"/>
</dbReference>